<dbReference type="SUPFAM" id="SSF56801">
    <property type="entry name" value="Acetyl-CoA synthetase-like"/>
    <property type="match status" value="1"/>
</dbReference>
<dbReference type="InterPro" id="IPR042099">
    <property type="entry name" value="ANL_N_sf"/>
</dbReference>
<dbReference type="InterPro" id="IPR045851">
    <property type="entry name" value="AMP-bd_C_sf"/>
</dbReference>
<feature type="domain" description="AMP-binding enzyme C-terminal" evidence="2">
    <location>
        <begin position="432"/>
        <end position="507"/>
    </location>
</feature>
<feature type="domain" description="AMP-dependent synthetase/ligase" evidence="1">
    <location>
        <begin position="15"/>
        <end position="376"/>
    </location>
</feature>
<dbReference type="PANTHER" id="PTHR43767">
    <property type="entry name" value="LONG-CHAIN-FATTY-ACID--COA LIGASE"/>
    <property type="match status" value="1"/>
</dbReference>
<accession>A0ABT0YRK8</accession>
<dbReference type="Gene3D" id="3.30.300.30">
    <property type="match status" value="1"/>
</dbReference>
<dbReference type="Gene3D" id="3.40.50.12780">
    <property type="entry name" value="N-terminal domain of ligase-like"/>
    <property type="match status" value="1"/>
</dbReference>
<organism evidence="3 4">
    <name type="scientific">Caldimonas mangrovi</name>
    <dbReference type="NCBI Taxonomy" id="2944811"/>
    <lineage>
        <taxon>Bacteria</taxon>
        <taxon>Pseudomonadati</taxon>
        <taxon>Pseudomonadota</taxon>
        <taxon>Betaproteobacteria</taxon>
        <taxon>Burkholderiales</taxon>
        <taxon>Sphaerotilaceae</taxon>
        <taxon>Caldimonas</taxon>
    </lineage>
</organism>
<keyword evidence="3" id="KW-0436">Ligase</keyword>
<keyword evidence="4" id="KW-1185">Reference proteome</keyword>
<comment type="caution">
    <text evidence="3">The sequence shown here is derived from an EMBL/GenBank/DDBJ whole genome shotgun (WGS) entry which is preliminary data.</text>
</comment>
<name>A0ABT0YRK8_9BURK</name>
<dbReference type="Pfam" id="PF13193">
    <property type="entry name" value="AMP-binding_C"/>
    <property type="match status" value="1"/>
</dbReference>
<dbReference type="InterPro" id="IPR050237">
    <property type="entry name" value="ATP-dep_AMP-bd_enzyme"/>
</dbReference>
<dbReference type="GO" id="GO:0016874">
    <property type="term" value="F:ligase activity"/>
    <property type="evidence" value="ECO:0007669"/>
    <property type="project" value="UniProtKB-KW"/>
</dbReference>
<dbReference type="RefSeq" id="WP_251779868.1">
    <property type="nucleotide sequence ID" value="NZ_JAMKFE010000011.1"/>
</dbReference>
<dbReference type="PANTHER" id="PTHR43767:SF1">
    <property type="entry name" value="NONRIBOSOMAL PEPTIDE SYNTHASE PES1 (EUROFUNG)-RELATED"/>
    <property type="match status" value="1"/>
</dbReference>
<dbReference type="InterPro" id="IPR025110">
    <property type="entry name" value="AMP-bd_C"/>
</dbReference>
<evidence type="ECO:0000313" key="4">
    <source>
        <dbReference type="Proteomes" id="UP001165541"/>
    </source>
</evidence>
<protein>
    <submittedName>
        <fullName evidence="3">Acyl--CoA ligase</fullName>
    </submittedName>
</protein>
<dbReference type="InterPro" id="IPR000873">
    <property type="entry name" value="AMP-dep_synth/lig_dom"/>
</dbReference>
<dbReference type="EMBL" id="JAMKFE010000011">
    <property type="protein sequence ID" value="MCM5681382.1"/>
    <property type="molecule type" value="Genomic_DNA"/>
</dbReference>
<dbReference type="Proteomes" id="UP001165541">
    <property type="component" value="Unassembled WGS sequence"/>
</dbReference>
<dbReference type="PRINTS" id="PR00154">
    <property type="entry name" value="AMPBINDING"/>
</dbReference>
<reference evidence="3" key="1">
    <citation type="submission" date="2022-05" db="EMBL/GenBank/DDBJ databases">
        <title>Schlegelella sp. nov., isolated from mangrove soil.</title>
        <authorList>
            <person name="Liu Y."/>
            <person name="Ge X."/>
            <person name="Liu W."/>
        </authorList>
    </citation>
    <scope>NUCLEOTIDE SEQUENCE</scope>
    <source>
        <strain evidence="3">S2-27</strain>
    </source>
</reference>
<evidence type="ECO:0000313" key="3">
    <source>
        <dbReference type="EMBL" id="MCM5681382.1"/>
    </source>
</evidence>
<dbReference type="InterPro" id="IPR020845">
    <property type="entry name" value="AMP-binding_CS"/>
</dbReference>
<evidence type="ECO:0000259" key="1">
    <source>
        <dbReference type="Pfam" id="PF00501"/>
    </source>
</evidence>
<dbReference type="PROSITE" id="PS00455">
    <property type="entry name" value="AMP_BINDING"/>
    <property type="match status" value="1"/>
</dbReference>
<evidence type="ECO:0000259" key="2">
    <source>
        <dbReference type="Pfam" id="PF13193"/>
    </source>
</evidence>
<gene>
    <name evidence="3" type="ORF">M8A51_17785</name>
</gene>
<proteinExistence type="predicted"/>
<dbReference type="Pfam" id="PF00501">
    <property type="entry name" value="AMP-binding"/>
    <property type="match status" value="1"/>
</dbReference>
<dbReference type="InterPro" id="IPR020459">
    <property type="entry name" value="AMP-binding"/>
</dbReference>
<sequence>MTMLDDAGLLHHPLQSAARRWPDKTALVCGKRRATFADVLHEAGVVAAALREHALQPGDRVALFLDNGIEAASALYAVWMVGAVAVPVHPLTKAAKLAQLIDDAGAALLLTQATLRPAWDGAITRCTSLRACFVTGMQPPGGDARVLPWPAAAGQAAKPAAATRPDDLAAIIYTSGTTGTPKGVMLTHHNMLSAARSVQAYLGLHEHDVILSALPLAFSYGLYQVLLGLAVGATVVLERNFSFPAKVLDTMAVERVTVFPGVPTMFAQWMGMKNLDRYDLDALRLVTSAAAPLPLAQIRWLRATFPQMRLYSMYGQTECKRISYLPPEQLDVRPDSVGRGMPNQACWLVDEQGRRLPNGSTGELVVQGPHVMQGYWRKPTETAQRLKACPAVNDTALYTGDIFRTDAEGYLYFVARRDDIIKSRGEKVSPREVEDALHAIEGVCEAAVIGVPDALLGEAVKAYVTLHPGVQLTERELIKHCLARLESYMVPKHVEIVDALPRTDNGKITKAGLRTAVSPTP</sequence>